<evidence type="ECO:0000256" key="3">
    <source>
        <dbReference type="ARBA" id="ARBA00022801"/>
    </source>
</evidence>
<keyword evidence="3" id="KW-0378">Hydrolase</keyword>
<evidence type="ECO:0000313" key="9">
    <source>
        <dbReference type="Proteomes" id="UP000439752"/>
    </source>
</evidence>
<dbReference type="SUPFAM" id="SSF52540">
    <property type="entry name" value="P-loop containing nucleoside triphosphate hydrolases"/>
    <property type="match status" value="2"/>
</dbReference>
<dbReference type="GO" id="GO:0003924">
    <property type="term" value="F:GTPase activity"/>
    <property type="evidence" value="ECO:0007669"/>
    <property type="project" value="InterPro"/>
</dbReference>
<dbReference type="Proteomes" id="UP000439752">
    <property type="component" value="Unassembled WGS sequence"/>
</dbReference>
<evidence type="ECO:0000259" key="7">
    <source>
        <dbReference type="Pfam" id="PF00350"/>
    </source>
</evidence>
<reference evidence="8 9" key="1">
    <citation type="submission" date="2019-10" db="EMBL/GenBank/DDBJ databases">
        <authorList>
            <person name="Karimi E."/>
        </authorList>
    </citation>
    <scope>NUCLEOTIDE SEQUENCE [LARGE SCALE GENOMIC DNA]</scope>
    <source>
        <strain evidence="8">Exiguobacterium sp. 9Y</strain>
    </source>
</reference>
<evidence type="ECO:0000256" key="4">
    <source>
        <dbReference type="ARBA" id="ARBA00023134"/>
    </source>
</evidence>
<dbReference type="CDD" id="cd09912">
    <property type="entry name" value="DLP_2"/>
    <property type="match status" value="2"/>
</dbReference>
<feature type="domain" description="Dynamin N-terminal" evidence="7">
    <location>
        <begin position="48"/>
        <end position="202"/>
    </location>
</feature>
<evidence type="ECO:0000256" key="6">
    <source>
        <dbReference type="SAM" id="Coils"/>
    </source>
</evidence>
<keyword evidence="5" id="KW-0472">Membrane</keyword>
<dbReference type="Pfam" id="PF00350">
    <property type="entry name" value="Dynamin_N"/>
    <property type="match status" value="2"/>
</dbReference>
<name>A0A653IEA9_9BACL</name>
<dbReference type="GO" id="GO:0016020">
    <property type="term" value="C:membrane"/>
    <property type="evidence" value="ECO:0007669"/>
    <property type="project" value="UniProtKB-SubCell"/>
</dbReference>
<dbReference type="PANTHER" id="PTHR10465:SF0">
    <property type="entry name" value="SARCALUMENIN"/>
    <property type="match status" value="1"/>
</dbReference>
<dbReference type="InterPro" id="IPR027094">
    <property type="entry name" value="Mitofusin_fam"/>
</dbReference>
<keyword evidence="2" id="KW-0547">Nucleotide-binding</keyword>
<comment type="subcellular location">
    <subcellularLocation>
        <location evidence="1">Membrane</location>
    </subcellularLocation>
</comment>
<evidence type="ECO:0000256" key="1">
    <source>
        <dbReference type="ARBA" id="ARBA00004370"/>
    </source>
</evidence>
<feature type="coiled-coil region" evidence="6">
    <location>
        <begin position="917"/>
        <end position="955"/>
    </location>
</feature>
<proteinExistence type="predicted"/>
<dbReference type="InterPro" id="IPR027417">
    <property type="entry name" value="P-loop_NTPase"/>
</dbReference>
<gene>
    <name evidence="8" type="ORF">EXIGUO9Y_310020</name>
</gene>
<keyword evidence="9" id="KW-1185">Reference proteome</keyword>
<keyword evidence="4" id="KW-0342">GTP-binding</keyword>
<protein>
    <submittedName>
        <fullName evidence="8">Dynamin</fullName>
    </submittedName>
</protein>
<dbReference type="Gene3D" id="3.40.50.300">
    <property type="entry name" value="P-loop containing nucleotide triphosphate hydrolases"/>
    <property type="match status" value="2"/>
</dbReference>
<dbReference type="InterPro" id="IPR045063">
    <property type="entry name" value="Dynamin_N"/>
</dbReference>
<dbReference type="PANTHER" id="PTHR10465">
    <property type="entry name" value="TRANSMEMBRANE GTPASE FZO1"/>
    <property type="match status" value="1"/>
</dbReference>
<accession>A0A653IEA9</accession>
<dbReference type="RefSeq" id="WP_159173562.1">
    <property type="nucleotide sequence ID" value="NZ_LR732312.1"/>
</dbReference>
<dbReference type="EMBL" id="CABWKQ010000025">
    <property type="protein sequence ID" value="VWX37536.1"/>
    <property type="molecule type" value="Genomic_DNA"/>
</dbReference>
<feature type="domain" description="Dynamin N-terminal" evidence="7">
    <location>
        <begin position="624"/>
        <end position="844"/>
    </location>
</feature>
<evidence type="ECO:0000256" key="5">
    <source>
        <dbReference type="ARBA" id="ARBA00023136"/>
    </source>
</evidence>
<dbReference type="GO" id="GO:0005525">
    <property type="term" value="F:GTP binding"/>
    <property type="evidence" value="ECO:0007669"/>
    <property type="project" value="UniProtKB-KW"/>
</dbReference>
<sequence>MRSFEERLTNHLEATALLATLIQPSRDQLRLDKLDTFSKKLIRRDYTIAFAGHFSAGKSSMINALTGESILPTSPIPTSANIVTLRQGETDEAIVSFHDRKAVRLASEDDLQHLRHFGRDGTVQQIDITHATSTLPPGLVLMDTPGVDSVDDAHRISTESALHVADLIFYVMDYNHVQSELNFSVTKDLLASVPELYLIVNQIDKHQTSELSFDAFKRSVEKSFAEHGVQPKGIFFTSLREPEFAGNDFSAVKRLVDQSIRDAQPKLIESAQTTLEVLHQEHINYLEDMIEEASDAMRHMVSATERAEAERLFDRHAQVKHQLTLFAPEQWSSRFSAHRESLLRNATLMPFELREKMKTFLESRQPAFKVGLFRSAKKTQAAQQVIADDVLRALQSVTASEIALHLRKLMKQSLAEIDLLSDQHSLRIDQLPLDPPLAVIEEALQDGITITGESVLQFTNRVVASVSAWYVKETNHWREAVRQELTHENIPAKATLQAEFETLEQKCDVMTAFKNAEQVLISYLERANEPTTDDMTAAREQLEQWRTQLTQATLDIETFTGIDPVVSQEIETTYEETLEAIPSRYTLEEMQQIQTILSGVRGFEDATKYLQQKLARVTTSDFTIALFGAFSAGKSSFCNALLGQRVLPVSPNPTTASINRIKPVTATHVHGTATIRFKSETDLLNDLNEALQTFDATMPSVTAVVTWLRERTTSDLKDASFLRAFLKGYPTVEPFIGTEQTVDQSAFEEYVAQEHLSCFVDVIDLYFDSPLTRLGITLVDTPGADSINARHTDVAFEYIKNADAILFVTYYNHAFARADREFLIQLGRVKDAFELDKMFFVVNAIDLATSTAEQQDVLQYVGTELKRFGIRAPRLFGVSSLNALAEKQQGIDEQSGIDSFEQAFHHFLNHDLKGLALQSLTEETDKTIHRLNQLIDQTERNIARKDARLMELDALEHEITAHFSNGRVELVHHELFAEIHELLHHVNQRIYYRFPDFFKEAYHPVRFANETKAVALQQALVELLGFLRYDFEQELRVTHFRIDSWIQRAIAKRFDEEAMYATKLNPSFQLSPLDPPTLPPMTFSGPFQDDTKYRSVKSYFRNAKAFFERNEKEHLKDALVALTKPDAVSYLEGEESRLRHLTEQHLDDVFATLYAEWTETLLSQIETERSTLTDAHPLDSFKAAQAKLHDVFEQSVH</sequence>
<dbReference type="AlphaFoldDB" id="A0A653IEA9"/>
<keyword evidence="6" id="KW-0175">Coiled coil</keyword>
<evidence type="ECO:0000256" key="2">
    <source>
        <dbReference type="ARBA" id="ARBA00022741"/>
    </source>
</evidence>
<organism evidence="8 9">
    <name type="scientific">Exiguobacterium oxidotolerans</name>
    <dbReference type="NCBI Taxonomy" id="223958"/>
    <lineage>
        <taxon>Bacteria</taxon>
        <taxon>Bacillati</taxon>
        <taxon>Bacillota</taxon>
        <taxon>Bacilli</taxon>
        <taxon>Bacillales</taxon>
        <taxon>Bacillales Family XII. Incertae Sedis</taxon>
        <taxon>Exiguobacterium</taxon>
    </lineage>
</organism>
<evidence type="ECO:0000313" key="8">
    <source>
        <dbReference type="EMBL" id="VWX37536.1"/>
    </source>
</evidence>